<gene>
    <name evidence="2" type="ORF">BN000_01667</name>
</gene>
<dbReference type="EMBL" id="CTEC01000001">
    <property type="protein sequence ID" value="CQD08223.1"/>
    <property type="molecule type" value="Genomic_DNA"/>
</dbReference>
<evidence type="ECO:0000313" key="2">
    <source>
        <dbReference type="EMBL" id="CQD08223.1"/>
    </source>
</evidence>
<dbReference type="RefSeq" id="WP_085239441.1">
    <property type="nucleotide sequence ID" value="NZ_CP157315.1"/>
</dbReference>
<keyword evidence="3" id="KW-1185">Reference proteome</keyword>
<organism evidence="2 3">
    <name type="scientific">Mycobacterium europaeum</name>
    <dbReference type="NCBI Taxonomy" id="761804"/>
    <lineage>
        <taxon>Bacteria</taxon>
        <taxon>Bacillati</taxon>
        <taxon>Actinomycetota</taxon>
        <taxon>Actinomycetes</taxon>
        <taxon>Mycobacteriales</taxon>
        <taxon>Mycobacteriaceae</taxon>
        <taxon>Mycobacterium</taxon>
        <taxon>Mycobacterium simiae complex</taxon>
    </lineage>
</organism>
<sequence>MSENPQADEVVDPADFPEEGGPGDTLNASEGTDSDEVHNDDGDIVVDPPEGWSEANRFGMTAREAREGESLDARLAEEEPDVSGDDAAGATPDGPPGRAHRGQIDGAPEDGRSLYEVVDENGAPDFTQTTE</sequence>
<evidence type="ECO:0000313" key="3">
    <source>
        <dbReference type="Proteomes" id="UP000199601"/>
    </source>
</evidence>
<accession>A0A0U1D4Y8</accession>
<feature type="region of interest" description="Disordered" evidence="1">
    <location>
        <begin position="1"/>
        <end position="131"/>
    </location>
</feature>
<reference evidence="3" key="1">
    <citation type="submission" date="2015-03" db="EMBL/GenBank/DDBJ databases">
        <authorList>
            <person name="Urmite Genomes"/>
        </authorList>
    </citation>
    <scope>NUCLEOTIDE SEQUENCE [LARGE SCALE GENOMIC DNA]</scope>
    <source>
        <strain evidence="3">CSUR P1344</strain>
    </source>
</reference>
<protein>
    <submittedName>
        <fullName evidence="2">Uncharacterized protein</fullName>
    </submittedName>
</protein>
<feature type="compositionally biased region" description="Acidic residues" evidence="1">
    <location>
        <begin position="9"/>
        <end position="18"/>
    </location>
</feature>
<dbReference type="Proteomes" id="UP000199601">
    <property type="component" value="Unassembled WGS sequence"/>
</dbReference>
<name>A0A0U1D4Y8_9MYCO</name>
<feature type="compositionally biased region" description="Basic and acidic residues" evidence="1">
    <location>
        <begin position="63"/>
        <end position="77"/>
    </location>
</feature>
<proteinExistence type="predicted"/>
<evidence type="ECO:0000256" key="1">
    <source>
        <dbReference type="SAM" id="MobiDB-lite"/>
    </source>
</evidence>
<dbReference type="OrthoDB" id="4565554at2"/>
<dbReference type="STRING" id="761804.BN000_01667"/>
<dbReference type="AlphaFoldDB" id="A0A0U1D4Y8"/>